<dbReference type="AlphaFoldDB" id="A0A7J8CTK7"/>
<dbReference type="GO" id="GO:0005829">
    <property type="term" value="C:cytosol"/>
    <property type="evidence" value="ECO:0007669"/>
    <property type="project" value="TreeGrafter"/>
</dbReference>
<dbReference type="SMART" id="SM00327">
    <property type="entry name" value="VWA"/>
    <property type="match status" value="1"/>
</dbReference>
<sequence length="365" mass="39375">MVLESTMVCVDNSEYMRNGDFLPTRLQAQQDAVNIVCHSKTRSNPENNVGLITLANDCEVLTTLTPDTGRILSKLHTVQPKGKITFCTGIRVAHLALKHRQGKNHKMRIIAFVGSPVEDNEKDLVKLAKRLKKEKVNVDIINFGEEEVNTEKLTAFVNTLNGKDGTGSHLVTVPPGPSLADALISSPILAGEGGAMLGLGASDFEFGVDPSADPELALALRVSMEEQRQRQEEEARRAAAASAAEAGIAATGAEGERDSDDALLKMTINQQEFSRTGLPDLSSMTEEEQIAYAMQMSLQGTEFGQAESADIDASSAMDTSEPAKVRASGDSCPHQVLSSLGLGLFLFQGFIDELVEEQKETNTWV</sequence>
<dbReference type="FunFam" id="3.40.50.410:FF:000005">
    <property type="entry name" value="26S proteasome non-ATPase regulatory subunit 4"/>
    <property type="match status" value="1"/>
</dbReference>
<dbReference type="Gene3D" id="6.10.250.380">
    <property type="match status" value="1"/>
</dbReference>
<dbReference type="InterPro" id="IPR036465">
    <property type="entry name" value="vWFA_dom_sf"/>
</dbReference>
<feature type="region of interest" description="Disordered" evidence="5">
    <location>
        <begin position="227"/>
        <end position="259"/>
    </location>
</feature>
<dbReference type="PANTHER" id="PTHR10223">
    <property type="entry name" value="26S PROTEASOME NON-ATPASE REGULATORY SUBUNIT 4"/>
    <property type="match status" value="1"/>
</dbReference>
<dbReference type="GO" id="GO:0031593">
    <property type="term" value="F:polyubiquitin modification-dependent protein binding"/>
    <property type="evidence" value="ECO:0007669"/>
    <property type="project" value="TreeGrafter"/>
</dbReference>
<dbReference type="GO" id="GO:0005634">
    <property type="term" value="C:nucleus"/>
    <property type="evidence" value="ECO:0007669"/>
    <property type="project" value="TreeGrafter"/>
</dbReference>
<keyword evidence="3" id="KW-0677">Repeat</keyword>
<gene>
    <name evidence="7" type="ORF">HJG59_014973</name>
</gene>
<comment type="caution">
    <text evidence="7">The sequence shown here is derived from an EMBL/GenBank/DDBJ whole genome shotgun (WGS) entry which is preliminary data.</text>
</comment>
<dbReference type="PROSITE" id="PS50330">
    <property type="entry name" value="UIM"/>
    <property type="match status" value="2"/>
</dbReference>
<dbReference type="PANTHER" id="PTHR10223:SF0">
    <property type="entry name" value="26S PROTEASOME NON-ATPASE REGULATORY SUBUNIT 4"/>
    <property type="match status" value="1"/>
</dbReference>
<dbReference type="Proteomes" id="UP000550707">
    <property type="component" value="Unassembled WGS sequence"/>
</dbReference>
<feature type="domain" description="VWFA" evidence="6">
    <location>
        <begin position="5"/>
        <end position="188"/>
    </location>
</feature>
<dbReference type="InterPro" id="IPR003903">
    <property type="entry name" value="UIM_dom"/>
</dbReference>
<feature type="compositionally biased region" description="Low complexity" evidence="5">
    <location>
        <begin position="238"/>
        <end position="253"/>
    </location>
</feature>
<dbReference type="Pfam" id="PF13519">
    <property type="entry name" value="VWA_2"/>
    <property type="match status" value="1"/>
</dbReference>
<keyword evidence="4 7" id="KW-0647">Proteasome</keyword>
<evidence type="ECO:0000256" key="5">
    <source>
        <dbReference type="SAM" id="MobiDB-lite"/>
    </source>
</evidence>
<dbReference type="GO" id="GO:0043161">
    <property type="term" value="P:proteasome-mediated ubiquitin-dependent protein catabolic process"/>
    <property type="evidence" value="ECO:0007669"/>
    <property type="project" value="TreeGrafter"/>
</dbReference>
<feature type="compositionally biased region" description="Basic and acidic residues" evidence="5">
    <location>
        <begin position="227"/>
        <end position="237"/>
    </location>
</feature>
<protein>
    <recommendedName>
        <fullName evidence="2">26S proteasome non-ATPase regulatory subunit 4</fullName>
    </recommendedName>
</protein>
<organism evidence="7 8">
    <name type="scientific">Molossus molossus</name>
    <name type="common">Pallas' mastiff bat</name>
    <name type="synonym">Vespertilio molossus</name>
    <dbReference type="NCBI Taxonomy" id="27622"/>
    <lineage>
        <taxon>Eukaryota</taxon>
        <taxon>Metazoa</taxon>
        <taxon>Chordata</taxon>
        <taxon>Craniata</taxon>
        <taxon>Vertebrata</taxon>
        <taxon>Euteleostomi</taxon>
        <taxon>Mammalia</taxon>
        <taxon>Eutheria</taxon>
        <taxon>Laurasiatheria</taxon>
        <taxon>Chiroptera</taxon>
        <taxon>Yangochiroptera</taxon>
        <taxon>Molossidae</taxon>
        <taxon>Molossus</taxon>
    </lineage>
</organism>
<name>A0A7J8CTK7_MOLMO</name>
<proteinExistence type="inferred from homology"/>
<evidence type="ECO:0000256" key="1">
    <source>
        <dbReference type="ARBA" id="ARBA00005574"/>
    </source>
</evidence>
<evidence type="ECO:0000256" key="2">
    <source>
        <dbReference type="ARBA" id="ARBA00014934"/>
    </source>
</evidence>
<dbReference type="PROSITE" id="PS50234">
    <property type="entry name" value="VWFA"/>
    <property type="match status" value="1"/>
</dbReference>
<evidence type="ECO:0000259" key="6">
    <source>
        <dbReference type="PROSITE" id="PS50234"/>
    </source>
</evidence>
<dbReference type="Pfam" id="PF02809">
    <property type="entry name" value="UIM"/>
    <property type="match status" value="2"/>
</dbReference>
<dbReference type="SUPFAM" id="SSF53300">
    <property type="entry name" value="vWA-like"/>
    <property type="match status" value="1"/>
</dbReference>
<dbReference type="EMBL" id="JACASF010000020">
    <property type="protein sequence ID" value="KAF6414089.1"/>
    <property type="molecule type" value="Genomic_DNA"/>
</dbReference>
<dbReference type="Gene3D" id="6.10.300.40">
    <property type="match status" value="1"/>
</dbReference>
<dbReference type="InterPro" id="IPR002035">
    <property type="entry name" value="VWF_A"/>
</dbReference>
<dbReference type="FunFam" id="6.10.300.40:FF:000001">
    <property type="entry name" value="26S proteasome non-ATPase regulatory subunit 4"/>
    <property type="match status" value="1"/>
</dbReference>
<dbReference type="CDD" id="cd01452">
    <property type="entry name" value="VWA_26S_proteasome_subunit"/>
    <property type="match status" value="1"/>
</dbReference>
<comment type="similarity">
    <text evidence="1">Belongs to the proteasome subunit S5A family.</text>
</comment>
<evidence type="ECO:0000313" key="7">
    <source>
        <dbReference type="EMBL" id="KAF6414089.1"/>
    </source>
</evidence>
<accession>A0A7J8CTK7</accession>
<dbReference type="Gene3D" id="3.40.50.410">
    <property type="entry name" value="von Willebrand factor, type A domain"/>
    <property type="match status" value="1"/>
</dbReference>
<reference evidence="7 8" key="1">
    <citation type="journal article" date="2020" name="Nature">
        <title>Six reference-quality genomes reveal evolution of bat adaptations.</title>
        <authorList>
            <person name="Jebb D."/>
            <person name="Huang Z."/>
            <person name="Pippel M."/>
            <person name="Hughes G.M."/>
            <person name="Lavrichenko K."/>
            <person name="Devanna P."/>
            <person name="Winkler S."/>
            <person name="Jermiin L.S."/>
            <person name="Skirmuntt E.C."/>
            <person name="Katzourakis A."/>
            <person name="Burkitt-Gray L."/>
            <person name="Ray D.A."/>
            <person name="Sullivan K.A.M."/>
            <person name="Roscito J.G."/>
            <person name="Kirilenko B.M."/>
            <person name="Davalos L.M."/>
            <person name="Corthals A.P."/>
            <person name="Power M.L."/>
            <person name="Jones G."/>
            <person name="Ransome R.D."/>
            <person name="Dechmann D.K.N."/>
            <person name="Locatelli A.G."/>
            <person name="Puechmaille S.J."/>
            <person name="Fedrigo O."/>
            <person name="Jarvis E.D."/>
            <person name="Hiller M."/>
            <person name="Vernes S.C."/>
            <person name="Myers E.W."/>
            <person name="Teeling E.C."/>
        </authorList>
    </citation>
    <scope>NUCLEOTIDE SEQUENCE [LARGE SCALE GENOMIC DNA]</scope>
    <source>
        <strain evidence="7">MMolMol1</strain>
        <tissue evidence="7">Muscle</tissue>
    </source>
</reference>
<keyword evidence="8" id="KW-1185">Reference proteome</keyword>
<evidence type="ECO:0000313" key="8">
    <source>
        <dbReference type="Proteomes" id="UP000550707"/>
    </source>
</evidence>
<dbReference type="InterPro" id="IPR027040">
    <property type="entry name" value="PSMD4"/>
</dbReference>
<evidence type="ECO:0000256" key="3">
    <source>
        <dbReference type="ARBA" id="ARBA00022737"/>
    </source>
</evidence>
<dbReference type="GO" id="GO:0008540">
    <property type="term" value="C:proteasome regulatory particle, base subcomplex"/>
    <property type="evidence" value="ECO:0007669"/>
    <property type="project" value="TreeGrafter"/>
</dbReference>
<evidence type="ECO:0000256" key="4">
    <source>
        <dbReference type="ARBA" id="ARBA00022942"/>
    </source>
</evidence>
<dbReference type="SMART" id="SM00726">
    <property type="entry name" value="UIM"/>
    <property type="match status" value="2"/>
</dbReference>